<keyword evidence="3" id="KW-1185">Reference proteome</keyword>
<evidence type="ECO:0000313" key="2">
    <source>
        <dbReference type="EMBL" id="EFC49151.1"/>
    </source>
</evidence>
<dbReference type="GeneID" id="8862610"/>
<dbReference type="InParanoid" id="D2V1E4"/>
<dbReference type="VEuPathDB" id="AmoebaDB:NAEGRDRAFT_45865"/>
<reference evidence="2 3" key="1">
    <citation type="journal article" date="2010" name="Cell">
        <title>The genome of Naegleria gruberi illuminates early eukaryotic versatility.</title>
        <authorList>
            <person name="Fritz-Laylin L.K."/>
            <person name="Prochnik S.E."/>
            <person name="Ginger M.L."/>
            <person name="Dacks J.B."/>
            <person name="Carpenter M.L."/>
            <person name="Field M.C."/>
            <person name="Kuo A."/>
            <person name="Paredez A."/>
            <person name="Chapman J."/>
            <person name="Pham J."/>
            <person name="Shu S."/>
            <person name="Neupane R."/>
            <person name="Cipriano M."/>
            <person name="Mancuso J."/>
            <person name="Tu H."/>
            <person name="Salamov A."/>
            <person name="Lindquist E."/>
            <person name="Shapiro H."/>
            <person name="Lucas S."/>
            <person name="Grigoriev I.V."/>
            <person name="Cande W.Z."/>
            <person name="Fulton C."/>
            <person name="Rokhsar D.S."/>
            <person name="Dawson S.C."/>
        </authorList>
    </citation>
    <scope>NUCLEOTIDE SEQUENCE [LARGE SCALE GENOMIC DNA]</scope>
    <source>
        <strain evidence="2 3">NEG-M</strain>
    </source>
</reference>
<dbReference type="KEGG" id="ngr:NAEGRDRAFT_45865"/>
<feature type="region of interest" description="Disordered" evidence="1">
    <location>
        <begin position="1"/>
        <end position="20"/>
    </location>
</feature>
<evidence type="ECO:0000313" key="3">
    <source>
        <dbReference type="Proteomes" id="UP000006671"/>
    </source>
</evidence>
<accession>D2V1E4</accession>
<name>D2V1E4_NAEGR</name>
<dbReference type="AlphaFoldDB" id="D2V1E4"/>
<feature type="compositionally biased region" description="Basic residues" evidence="1">
    <location>
        <begin position="7"/>
        <end position="20"/>
    </location>
</feature>
<dbReference type="EMBL" id="GG738848">
    <property type="protein sequence ID" value="EFC49151.1"/>
    <property type="molecule type" value="Genomic_DNA"/>
</dbReference>
<evidence type="ECO:0000256" key="1">
    <source>
        <dbReference type="SAM" id="MobiDB-lite"/>
    </source>
</evidence>
<sequence length="275" mass="32740">MFDWRSHTSRGKKDKKCDKKKKRKYDESSDSYWFDLFRKYMIFPTVSEQQLELYELAMGTDIAKITDPEKLHEIIFFMRGFMRDFDHSLVDTFEYNCSRVHDEVRGNYLILAIILTVMFGKRRLQYFSDWVTISLHQYDSQDEDEEELSDTFNCPLPTFCMLILYPEAQNEIPLDENDDENILYRAAPYLENTSSNEKDCCFFTMVDNDEDGDTEVISTGQSISISKRYEDEHGLRFCPNFFNAGARICIEKITARYYNNRELLRVNKYDSFDYC</sequence>
<proteinExistence type="predicted"/>
<dbReference type="Proteomes" id="UP000006671">
    <property type="component" value="Unassembled WGS sequence"/>
</dbReference>
<dbReference type="RefSeq" id="XP_002681895.1">
    <property type="nucleotide sequence ID" value="XM_002681849.1"/>
</dbReference>
<protein>
    <submittedName>
        <fullName evidence="2">Predicted protein</fullName>
    </submittedName>
</protein>
<organism evidence="3">
    <name type="scientific">Naegleria gruberi</name>
    <name type="common">Amoeba</name>
    <dbReference type="NCBI Taxonomy" id="5762"/>
    <lineage>
        <taxon>Eukaryota</taxon>
        <taxon>Discoba</taxon>
        <taxon>Heterolobosea</taxon>
        <taxon>Tetramitia</taxon>
        <taxon>Eutetramitia</taxon>
        <taxon>Vahlkampfiidae</taxon>
        <taxon>Naegleria</taxon>
    </lineage>
</organism>
<gene>
    <name evidence="2" type="ORF">NAEGRDRAFT_45865</name>
</gene>